<dbReference type="Pfam" id="PF25486">
    <property type="entry name" value="DUF7909"/>
    <property type="match status" value="1"/>
</dbReference>
<keyword evidence="3" id="KW-0732">Signal</keyword>
<dbReference type="EMBL" id="CVQI01015557">
    <property type="protein sequence ID" value="CRK23873.1"/>
    <property type="molecule type" value="Genomic_DNA"/>
</dbReference>
<accession>A0A0G4LP87</accession>
<gene>
    <name evidence="8" type="ORF">BN1723_003033</name>
</gene>
<proteinExistence type="predicted"/>
<reference evidence="9" key="1">
    <citation type="submission" date="2015-05" db="EMBL/GenBank/DDBJ databases">
        <authorList>
            <person name="Fogelqvist Johan"/>
        </authorList>
    </citation>
    <scope>NUCLEOTIDE SEQUENCE [LARGE SCALE GENOMIC DNA]</scope>
</reference>
<dbReference type="SMART" id="SM00321">
    <property type="entry name" value="WSC"/>
    <property type="match status" value="1"/>
</dbReference>
<dbReference type="InterPro" id="IPR051836">
    <property type="entry name" value="Kremen_rcpt"/>
</dbReference>
<dbReference type="InterPro" id="IPR002889">
    <property type="entry name" value="WSC_carb-bd"/>
</dbReference>
<dbReference type="Proteomes" id="UP000045706">
    <property type="component" value="Unassembled WGS sequence"/>
</dbReference>
<organism evidence="8 9">
    <name type="scientific">Verticillium longisporum</name>
    <name type="common">Verticillium dahliae var. longisporum</name>
    <dbReference type="NCBI Taxonomy" id="100787"/>
    <lineage>
        <taxon>Eukaryota</taxon>
        <taxon>Fungi</taxon>
        <taxon>Dikarya</taxon>
        <taxon>Ascomycota</taxon>
        <taxon>Pezizomycotina</taxon>
        <taxon>Sordariomycetes</taxon>
        <taxon>Hypocreomycetidae</taxon>
        <taxon>Glomerellales</taxon>
        <taxon>Plectosphaerellaceae</taxon>
        <taxon>Verticillium</taxon>
    </lineage>
</organism>
<feature type="domain" description="WSC" evidence="7">
    <location>
        <begin position="182"/>
        <end position="287"/>
    </location>
</feature>
<evidence type="ECO:0000256" key="3">
    <source>
        <dbReference type="ARBA" id="ARBA00022729"/>
    </source>
</evidence>
<evidence type="ECO:0000256" key="6">
    <source>
        <dbReference type="ARBA" id="ARBA00023180"/>
    </source>
</evidence>
<evidence type="ECO:0000256" key="2">
    <source>
        <dbReference type="ARBA" id="ARBA00022692"/>
    </source>
</evidence>
<name>A0A0G4LP87_VERLO</name>
<dbReference type="InterPro" id="IPR057231">
    <property type="entry name" value="DUF7909"/>
</dbReference>
<evidence type="ECO:0000256" key="1">
    <source>
        <dbReference type="ARBA" id="ARBA00004167"/>
    </source>
</evidence>
<keyword evidence="6" id="KW-0325">Glycoprotein</keyword>
<evidence type="ECO:0000259" key="7">
    <source>
        <dbReference type="PROSITE" id="PS51212"/>
    </source>
</evidence>
<dbReference type="PROSITE" id="PS51212">
    <property type="entry name" value="WSC"/>
    <property type="match status" value="1"/>
</dbReference>
<keyword evidence="2" id="KW-0812">Transmembrane</keyword>
<protein>
    <recommendedName>
        <fullName evidence="7">WSC domain-containing protein</fullName>
    </recommendedName>
</protein>
<sequence>MLSLLLFAAAVAAQCTLPNTPLSSTIAEPFGIQVQNPAFPEIHNRYLYLWEAGGGDKHLYLNPAGVPATTLTLDAGVLELGPLFAVINGEIELAFTGRQTSPPGGHICVRLASGNRHEFRYSPPQNPAHDPSRPCIPVVLALTRDVPPAPTAITTTTTTAGPPVVPSATAAPAPFRDVTALGWRFVGCAPEEGPAGDGLGGLGRTLGGALHADDRLTNEVCVAFCRGRGFKFAGSEYRRECWCGNTLAETRVPGTTVASLAGCRLTCGGDGAQICGGRGWMSLYEACVEGGSCVNAEFES</sequence>
<evidence type="ECO:0000313" key="9">
    <source>
        <dbReference type="Proteomes" id="UP000045706"/>
    </source>
</evidence>
<dbReference type="AlphaFoldDB" id="A0A0G4LP87"/>
<dbReference type="PANTHER" id="PTHR24269:SF16">
    <property type="entry name" value="PROTEIN SLG1"/>
    <property type="match status" value="1"/>
</dbReference>
<keyword evidence="5" id="KW-0472">Membrane</keyword>
<comment type="subcellular location">
    <subcellularLocation>
        <location evidence="1">Membrane</location>
        <topology evidence="1">Single-pass membrane protein</topology>
    </subcellularLocation>
</comment>
<dbReference type="GO" id="GO:0005886">
    <property type="term" value="C:plasma membrane"/>
    <property type="evidence" value="ECO:0007669"/>
    <property type="project" value="TreeGrafter"/>
</dbReference>
<keyword evidence="4" id="KW-1133">Transmembrane helix</keyword>
<dbReference type="PANTHER" id="PTHR24269">
    <property type="entry name" value="KREMEN PROTEIN"/>
    <property type="match status" value="1"/>
</dbReference>
<evidence type="ECO:0000256" key="5">
    <source>
        <dbReference type="ARBA" id="ARBA00023136"/>
    </source>
</evidence>
<evidence type="ECO:0000256" key="4">
    <source>
        <dbReference type="ARBA" id="ARBA00022989"/>
    </source>
</evidence>
<dbReference type="Pfam" id="PF01822">
    <property type="entry name" value="WSC"/>
    <property type="match status" value="1"/>
</dbReference>
<evidence type="ECO:0000313" key="8">
    <source>
        <dbReference type="EMBL" id="CRK23873.1"/>
    </source>
</evidence>